<protein>
    <submittedName>
        <fullName evidence="3 4">Uncharacterized protein</fullName>
    </submittedName>
</protein>
<feature type="compositionally biased region" description="Basic and acidic residues" evidence="1">
    <location>
        <begin position="130"/>
        <end position="147"/>
    </location>
</feature>
<accession>R7TEH9</accession>
<reference evidence="5" key="1">
    <citation type="submission" date="2012-12" db="EMBL/GenBank/DDBJ databases">
        <authorList>
            <person name="Hellsten U."/>
            <person name="Grimwood J."/>
            <person name="Chapman J.A."/>
            <person name="Shapiro H."/>
            <person name="Aerts A."/>
            <person name="Otillar R.P."/>
            <person name="Terry A.Y."/>
            <person name="Boore J.L."/>
            <person name="Simakov O."/>
            <person name="Marletaz F."/>
            <person name="Cho S.-J."/>
            <person name="Edsinger-Gonzales E."/>
            <person name="Havlak P."/>
            <person name="Kuo D.-H."/>
            <person name="Larsson T."/>
            <person name="Lv J."/>
            <person name="Arendt D."/>
            <person name="Savage R."/>
            <person name="Osoegawa K."/>
            <person name="de Jong P."/>
            <person name="Lindberg D.R."/>
            <person name="Seaver E.C."/>
            <person name="Weisblat D.A."/>
            <person name="Putnam N.H."/>
            <person name="Grigoriev I.V."/>
            <person name="Rokhsar D.S."/>
        </authorList>
    </citation>
    <scope>NUCLEOTIDE SEQUENCE</scope>
    <source>
        <strain evidence="5">I ESC-2004</strain>
    </source>
</reference>
<dbReference type="EnsemblMetazoa" id="CapteT214994">
    <property type="protein sequence ID" value="CapteP214994"/>
    <property type="gene ID" value="CapteG214994"/>
</dbReference>
<evidence type="ECO:0000313" key="3">
    <source>
        <dbReference type="EMBL" id="ELT92134.1"/>
    </source>
</evidence>
<dbReference type="EMBL" id="AMQN01002869">
    <property type="status" value="NOT_ANNOTATED_CDS"/>
    <property type="molecule type" value="Genomic_DNA"/>
</dbReference>
<reference evidence="3 5" key="2">
    <citation type="journal article" date="2013" name="Nature">
        <title>Insights into bilaterian evolution from three spiralian genomes.</title>
        <authorList>
            <person name="Simakov O."/>
            <person name="Marletaz F."/>
            <person name="Cho S.J."/>
            <person name="Edsinger-Gonzales E."/>
            <person name="Havlak P."/>
            <person name="Hellsten U."/>
            <person name="Kuo D.H."/>
            <person name="Larsson T."/>
            <person name="Lv J."/>
            <person name="Arendt D."/>
            <person name="Savage R."/>
            <person name="Osoegawa K."/>
            <person name="de Jong P."/>
            <person name="Grimwood J."/>
            <person name="Chapman J.A."/>
            <person name="Shapiro H."/>
            <person name="Aerts A."/>
            <person name="Otillar R.P."/>
            <person name="Terry A.Y."/>
            <person name="Boore J.L."/>
            <person name="Grigoriev I.V."/>
            <person name="Lindberg D.R."/>
            <person name="Seaver E.C."/>
            <person name="Weisblat D.A."/>
            <person name="Putnam N.H."/>
            <person name="Rokhsar D.S."/>
        </authorList>
    </citation>
    <scope>NUCLEOTIDE SEQUENCE</scope>
    <source>
        <strain evidence="3 5">I ESC-2004</strain>
    </source>
</reference>
<dbReference type="HOGENOM" id="CLU_1497643_0_0_1"/>
<reference evidence="4" key="3">
    <citation type="submission" date="2015-06" db="UniProtKB">
        <authorList>
            <consortium name="EnsemblMetazoa"/>
        </authorList>
    </citation>
    <scope>IDENTIFICATION</scope>
</reference>
<feature type="region of interest" description="Disordered" evidence="1">
    <location>
        <begin position="122"/>
        <end position="180"/>
    </location>
</feature>
<evidence type="ECO:0000256" key="2">
    <source>
        <dbReference type="SAM" id="Phobius"/>
    </source>
</evidence>
<dbReference type="AlphaFoldDB" id="R7TEH9"/>
<sequence length="180" mass="20356">MQHHRVPEAYPLLVFHIFVSMRIGLLSAMIFFRSLEEEEGEEEGDAPGKELSPENSEMESIRGERFVGQKPNPINFAIQDGCPIADCSASIERGDSTANPGIVAEDVIRIGRKINHQIHCCRGSKAKKQKEKEKKEDNFHRRSRDANLEANDPESVCGDRGKFAHKQDSAEGNVWQRFEH</sequence>
<evidence type="ECO:0000313" key="5">
    <source>
        <dbReference type="Proteomes" id="UP000014760"/>
    </source>
</evidence>
<organism evidence="3">
    <name type="scientific">Capitella teleta</name>
    <name type="common">Polychaete worm</name>
    <dbReference type="NCBI Taxonomy" id="283909"/>
    <lineage>
        <taxon>Eukaryota</taxon>
        <taxon>Metazoa</taxon>
        <taxon>Spiralia</taxon>
        <taxon>Lophotrochozoa</taxon>
        <taxon>Annelida</taxon>
        <taxon>Polychaeta</taxon>
        <taxon>Sedentaria</taxon>
        <taxon>Scolecida</taxon>
        <taxon>Capitellidae</taxon>
        <taxon>Capitella</taxon>
    </lineage>
</organism>
<feature type="transmembrane region" description="Helical" evidence="2">
    <location>
        <begin position="12"/>
        <end position="32"/>
    </location>
</feature>
<keyword evidence="5" id="KW-1185">Reference proteome</keyword>
<dbReference type="Proteomes" id="UP000014760">
    <property type="component" value="Unassembled WGS sequence"/>
</dbReference>
<name>R7TEH9_CAPTE</name>
<dbReference type="EMBL" id="KB310235">
    <property type="protein sequence ID" value="ELT92134.1"/>
    <property type="molecule type" value="Genomic_DNA"/>
</dbReference>
<feature type="region of interest" description="Disordered" evidence="1">
    <location>
        <begin position="39"/>
        <end position="61"/>
    </location>
</feature>
<keyword evidence="2" id="KW-0472">Membrane</keyword>
<feature type="compositionally biased region" description="Basic and acidic residues" evidence="1">
    <location>
        <begin position="157"/>
        <end position="169"/>
    </location>
</feature>
<gene>
    <name evidence="3" type="ORF">CAPTEDRAFT_214994</name>
</gene>
<evidence type="ECO:0000313" key="4">
    <source>
        <dbReference type="EnsemblMetazoa" id="CapteP214994"/>
    </source>
</evidence>
<proteinExistence type="predicted"/>
<evidence type="ECO:0000256" key="1">
    <source>
        <dbReference type="SAM" id="MobiDB-lite"/>
    </source>
</evidence>
<keyword evidence="2" id="KW-1133">Transmembrane helix</keyword>
<keyword evidence="2" id="KW-0812">Transmembrane</keyword>